<dbReference type="EMBL" id="NNRM01000046">
    <property type="protein sequence ID" value="OYR21962.1"/>
    <property type="molecule type" value="Genomic_DNA"/>
</dbReference>
<keyword evidence="2" id="KW-1185">Reference proteome</keyword>
<dbReference type="Proteomes" id="UP000216188">
    <property type="component" value="Unassembled WGS sequence"/>
</dbReference>
<protein>
    <submittedName>
        <fullName evidence="1">Uncharacterized protein</fullName>
    </submittedName>
</protein>
<sequence>MFHRGDNCVPCFVSDVTVPKVRNLLTYRRVFLHKLKAQGG</sequence>
<dbReference type="AlphaFoldDB" id="A0A256G4E9"/>
<proteinExistence type="predicted"/>
<name>A0A256G4E9_9HYPH</name>
<evidence type="ECO:0000313" key="1">
    <source>
        <dbReference type="EMBL" id="OYR21962.1"/>
    </source>
</evidence>
<gene>
    <name evidence="1" type="ORF">CEV34_4763</name>
</gene>
<reference evidence="1 2" key="1">
    <citation type="submission" date="2017-07" db="EMBL/GenBank/DDBJ databases">
        <title>Phylogenetic study on the rhizospheric bacterium Ochrobactrum sp. A44.</title>
        <authorList>
            <person name="Krzyzanowska D.M."/>
            <person name="Ossowicki A."/>
            <person name="Rajewska M."/>
            <person name="Maciag T."/>
            <person name="Kaczynski Z."/>
            <person name="Czerwicka M."/>
            <person name="Jafra S."/>
        </authorList>
    </citation>
    <scope>NUCLEOTIDE SEQUENCE [LARGE SCALE GENOMIC DNA]</scope>
    <source>
        <strain evidence="1 2">CCUG 30717</strain>
    </source>
</reference>
<organism evidence="1 2">
    <name type="scientific">Brucella pseudogrignonensis</name>
    <dbReference type="NCBI Taxonomy" id="419475"/>
    <lineage>
        <taxon>Bacteria</taxon>
        <taxon>Pseudomonadati</taxon>
        <taxon>Pseudomonadota</taxon>
        <taxon>Alphaproteobacteria</taxon>
        <taxon>Hyphomicrobiales</taxon>
        <taxon>Brucellaceae</taxon>
        <taxon>Brucella/Ochrobactrum group</taxon>
        <taxon>Brucella</taxon>
    </lineage>
</organism>
<accession>A0A256G4E9</accession>
<comment type="caution">
    <text evidence="1">The sequence shown here is derived from an EMBL/GenBank/DDBJ whole genome shotgun (WGS) entry which is preliminary data.</text>
</comment>
<evidence type="ECO:0000313" key="2">
    <source>
        <dbReference type="Proteomes" id="UP000216188"/>
    </source>
</evidence>